<protein>
    <submittedName>
        <fullName evidence="4">DUF2207 domain-containing protein</fullName>
    </submittedName>
</protein>
<keyword evidence="5" id="KW-1185">Reference proteome</keyword>
<feature type="signal peptide" evidence="2">
    <location>
        <begin position="1"/>
        <end position="30"/>
    </location>
</feature>
<comment type="caution">
    <text evidence="4">The sequence shown here is derived from an EMBL/GenBank/DDBJ whole genome shotgun (WGS) entry which is preliminary data.</text>
</comment>
<feature type="region of interest" description="Disordered" evidence="1">
    <location>
        <begin position="33"/>
        <end position="77"/>
    </location>
</feature>
<proteinExistence type="predicted"/>
<evidence type="ECO:0000259" key="3">
    <source>
        <dbReference type="Pfam" id="PF09972"/>
    </source>
</evidence>
<dbReference type="InterPro" id="IPR018702">
    <property type="entry name" value="DUF2207"/>
</dbReference>
<feature type="compositionally biased region" description="Gly residues" evidence="1">
    <location>
        <begin position="36"/>
        <end position="63"/>
    </location>
</feature>
<sequence>MRGRVRRPTIFAGLLLLTLVLMLPARVAGAEPAPGGSVGGEPGGPSSGESGGPASGESGGPAGGEPAPAVSGAVPPLRPAGESIPTYDVVLTLGSDGVLYVRETITYDFDRSGEHGIVRHVPFRRGDRVYDVRNVRTSSSTGAPSRVRITRFLHDVRISVGDRRREVRGRQAYVIEYEVGRAFTPRADHDELLWDAIGTAWSVPIGSAAVRVEAPVPLRRATCRAGAPGATTRCRRDRDGPYAVDFIQNALAPHEGMSIRVRLPKHAIAVAPPQYVPPRWTGGWPGTAVLALALGAVALVARRPVPRRAGTGLVAAGLLLIVADAGEEIAARGVWAFSLGDRCLAGLALLIVGAGIMCAHRGPRGMIGSARPPGGSTVGRSRRELIVPAGRPR</sequence>
<name>A0ABV4R7H2_9ACTN</name>
<dbReference type="EMBL" id="JAXCEH010000036">
    <property type="protein sequence ID" value="MFA1558880.1"/>
    <property type="molecule type" value="Genomic_DNA"/>
</dbReference>
<keyword evidence="2" id="KW-0732">Signal</keyword>
<feature type="domain" description="DUF2207" evidence="3">
    <location>
        <begin position="83"/>
        <end position="261"/>
    </location>
</feature>
<feature type="compositionally biased region" description="Low complexity" evidence="1">
    <location>
        <begin position="64"/>
        <end position="75"/>
    </location>
</feature>
<evidence type="ECO:0000256" key="1">
    <source>
        <dbReference type="SAM" id="MobiDB-lite"/>
    </source>
</evidence>
<dbReference type="Pfam" id="PF09972">
    <property type="entry name" value="DUF2207"/>
    <property type="match status" value="1"/>
</dbReference>
<reference evidence="4 5" key="1">
    <citation type="submission" date="2023-11" db="EMBL/GenBank/DDBJ databases">
        <title>Actinomadura monticuli sp. nov., isolated from volcanic ash.</title>
        <authorList>
            <person name="Lee S.D."/>
            <person name="Yang H."/>
            <person name="Kim I.S."/>
        </authorList>
    </citation>
    <scope>NUCLEOTIDE SEQUENCE [LARGE SCALE GENOMIC DNA]</scope>
    <source>
        <strain evidence="4 5">DSM 45346</strain>
    </source>
</reference>
<evidence type="ECO:0000313" key="5">
    <source>
        <dbReference type="Proteomes" id="UP001569904"/>
    </source>
</evidence>
<dbReference type="Proteomes" id="UP001569904">
    <property type="component" value="Unassembled WGS sequence"/>
</dbReference>
<organism evidence="4 5">
    <name type="scientific">Actinomadura chokoriensis</name>
    <dbReference type="NCBI Taxonomy" id="454156"/>
    <lineage>
        <taxon>Bacteria</taxon>
        <taxon>Bacillati</taxon>
        <taxon>Actinomycetota</taxon>
        <taxon>Actinomycetes</taxon>
        <taxon>Streptosporangiales</taxon>
        <taxon>Thermomonosporaceae</taxon>
        <taxon>Actinomadura</taxon>
    </lineage>
</organism>
<evidence type="ECO:0000313" key="4">
    <source>
        <dbReference type="EMBL" id="MFA1558880.1"/>
    </source>
</evidence>
<feature type="chain" id="PRO_5045179132" evidence="2">
    <location>
        <begin position="31"/>
        <end position="393"/>
    </location>
</feature>
<accession>A0ABV4R7H2</accession>
<evidence type="ECO:0000256" key="2">
    <source>
        <dbReference type="SAM" id="SignalP"/>
    </source>
</evidence>
<gene>
    <name evidence="4" type="ORF">SM436_34760</name>
</gene>
<dbReference type="RefSeq" id="WP_371945895.1">
    <property type="nucleotide sequence ID" value="NZ_JAXCEH010000036.1"/>
</dbReference>